<accession>T2IC51</accession>
<organism evidence="1 2">
    <name type="scientific">Crocosphaera watsonii WH 8502</name>
    <dbReference type="NCBI Taxonomy" id="423474"/>
    <lineage>
        <taxon>Bacteria</taxon>
        <taxon>Bacillati</taxon>
        <taxon>Cyanobacteriota</taxon>
        <taxon>Cyanophyceae</taxon>
        <taxon>Oscillatoriophycideae</taxon>
        <taxon>Chroococcales</taxon>
        <taxon>Aphanothecaceae</taxon>
        <taxon>Crocosphaera</taxon>
    </lineage>
</organism>
<name>T2IC51_CROWT</name>
<reference evidence="1 2" key="2">
    <citation type="submission" date="2013-09" db="EMBL/GenBank/DDBJ databases">
        <title>Whole genome comparison of six Crocosphaera watsonii strains with differing phenotypes.</title>
        <authorList>
            <person name="Bench S.R."/>
            <person name="Heller P."/>
            <person name="Frank I."/>
            <person name="Arciniega M."/>
            <person name="Shilova I.N."/>
            <person name="Zehr J.P."/>
        </authorList>
    </citation>
    <scope>NUCLEOTIDE SEQUENCE [LARGE SCALE GENOMIC DNA]</scope>
    <source>
        <strain evidence="1 2">WH 8502</strain>
    </source>
</reference>
<dbReference type="Proteomes" id="UP000018348">
    <property type="component" value="Unassembled WGS sequence"/>
</dbReference>
<evidence type="ECO:0000313" key="2">
    <source>
        <dbReference type="Proteomes" id="UP000018348"/>
    </source>
</evidence>
<sequence length="43" mass="4535">MMIPTGIPIPVATIIAINTKVRCSPIRSNITDVGGIESNKSIL</sequence>
<reference evidence="1 2" key="1">
    <citation type="submission" date="2013-01" db="EMBL/GenBank/DDBJ databases">
        <authorList>
            <person name="Bench S."/>
        </authorList>
    </citation>
    <scope>NUCLEOTIDE SEQUENCE [LARGE SCALE GENOMIC DNA]</scope>
    <source>
        <strain evidence="1 2">WH 8502</strain>
    </source>
</reference>
<protein>
    <submittedName>
        <fullName evidence="1">Uncharacterized protein</fullName>
    </submittedName>
</protein>
<dbReference type="EMBL" id="CAQK01000188">
    <property type="protein sequence ID" value="CCQ49810.1"/>
    <property type="molecule type" value="Genomic_DNA"/>
</dbReference>
<dbReference type="AlphaFoldDB" id="T2IC51"/>
<comment type="caution">
    <text evidence="1">The sequence shown here is derived from an EMBL/GenBank/DDBJ whole genome shotgun (WGS) entry which is preliminary data.</text>
</comment>
<gene>
    <name evidence="1" type="ORF">CWATWH8502_1516</name>
</gene>
<evidence type="ECO:0000313" key="1">
    <source>
        <dbReference type="EMBL" id="CCQ49810.1"/>
    </source>
</evidence>
<proteinExistence type="predicted"/>